<dbReference type="GO" id="GO:0008410">
    <property type="term" value="F:CoA-transferase activity"/>
    <property type="evidence" value="ECO:0007669"/>
    <property type="project" value="TreeGrafter"/>
</dbReference>
<dbReference type="Pfam" id="PF02515">
    <property type="entry name" value="CoA_transf_3"/>
    <property type="match status" value="1"/>
</dbReference>
<evidence type="ECO:0000313" key="3">
    <source>
        <dbReference type="EMBL" id="SDL67414.1"/>
    </source>
</evidence>
<dbReference type="Gene3D" id="3.40.50.10540">
    <property type="entry name" value="Crotonobetainyl-coa:carnitine coa-transferase, domain 1"/>
    <property type="match status" value="1"/>
</dbReference>
<dbReference type="InterPro" id="IPR023606">
    <property type="entry name" value="CoA-Trfase_III_dom_1_sf"/>
</dbReference>
<dbReference type="OrthoDB" id="9797653at2"/>
<reference evidence="3 4" key="1">
    <citation type="submission" date="2016-10" db="EMBL/GenBank/DDBJ databases">
        <authorList>
            <person name="de Groot N.N."/>
        </authorList>
    </citation>
    <scope>NUCLEOTIDE SEQUENCE [LARGE SCALE GENOMIC DNA]</scope>
    <source>
        <strain evidence="3 4">DSM 25186</strain>
    </source>
</reference>
<feature type="region of interest" description="Disordered" evidence="2">
    <location>
        <begin position="361"/>
        <end position="381"/>
    </location>
</feature>
<dbReference type="EMBL" id="FNFO01000007">
    <property type="protein sequence ID" value="SDL67414.1"/>
    <property type="molecule type" value="Genomic_DNA"/>
</dbReference>
<evidence type="ECO:0000256" key="2">
    <source>
        <dbReference type="SAM" id="MobiDB-lite"/>
    </source>
</evidence>
<sequence>MPLLEDLLVVDFSQFLSGPSASLRLSDLGARVIKIEKAGSGDICRQLYVSDVRIEGESTIFHAINRNKESYTADLKNPADLARIQQLLQQADVMLHNFRPGVIERLGLDYPTVKALNPQLVYGEISGYGETGPWRDKPGQDLLLQAISGLTWLSHDQTAPPTPMGVAVADILAGTHLAQGVLAALYQRAISNEGALVQVSMLESALDFQFEVFTCFLNDGHQLPERSAVHNAQAYVAAPYGIYPTTDGHLALAMANILTLGELLDCPPLAPFTDPAAWFDRRDEIKQILADHLLTRSTDHWLGILEPADIWCARVLNYEQLRQTEGYRQLGMEMEVRTTQGQRITTTRCPLRIDGERLHSERGAPGLGEHNAHINQEFNLH</sequence>
<dbReference type="PANTHER" id="PTHR48207:SF4">
    <property type="entry name" value="BLL6097 PROTEIN"/>
    <property type="match status" value="1"/>
</dbReference>
<evidence type="ECO:0000313" key="4">
    <source>
        <dbReference type="Proteomes" id="UP000198510"/>
    </source>
</evidence>
<dbReference type="Proteomes" id="UP000198510">
    <property type="component" value="Unassembled WGS sequence"/>
</dbReference>
<gene>
    <name evidence="3" type="ORF">SAMN05421823_107217</name>
</gene>
<dbReference type="PANTHER" id="PTHR48207">
    <property type="entry name" value="SUCCINATE--HYDROXYMETHYLGLUTARATE COA-TRANSFERASE"/>
    <property type="match status" value="1"/>
</dbReference>
<dbReference type="InterPro" id="IPR044855">
    <property type="entry name" value="CoA-Trfase_III_dom3_sf"/>
</dbReference>
<name>A0A1G9LZU6_9BACT</name>
<dbReference type="RefSeq" id="WP_089684608.1">
    <property type="nucleotide sequence ID" value="NZ_FNFO01000007.1"/>
</dbReference>
<dbReference type="InterPro" id="IPR003673">
    <property type="entry name" value="CoA-Trfase_fam_III"/>
</dbReference>
<dbReference type="AlphaFoldDB" id="A0A1G9LZU6"/>
<accession>A0A1G9LZU6</accession>
<keyword evidence="1 3" id="KW-0808">Transferase</keyword>
<evidence type="ECO:0000256" key="1">
    <source>
        <dbReference type="ARBA" id="ARBA00022679"/>
    </source>
</evidence>
<dbReference type="SUPFAM" id="SSF89796">
    <property type="entry name" value="CoA-transferase family III (CaiB/BaiF)"/>
    <property type="match status" value="1"/>
</dbReference>
<organism evidence="3 4">
    <name type="scientific">Catalinimonas alkaloidigena</name>
    <dbReference type="NCBI Taxonomy" id="1075417"/>
    <lineage>
        <taxon>Bacteria</taxon>
        <taxon>Pseudomonadati</taxon>
        <taxon>Bacteroidota</taxon>
        <taxon>Cytophagia</taxon>
        <taxon>Cytophagales</taxon>
        <taxon>Catalimonadaceae</taxon>
        <taxon>Catalinimonas</taxon>
    </lineage>
</organism>
<dbReference type="InterPro" id="IPR050483">
    <property type="entry name" value="CoA-transferase_III_domain"/>
</dbReference>
<dbReference type="Gene3D" id="3.30.1540.10">
    <property type="entry name" value="formyl-coa transferase, domain 3"/>
    <property type="match status" value="1"/>
</dbReference>
<keyword evidence="4" id="KW-1185">Reference proteome</keyword>
<protein>
    <submittedName>
        <fullName evidence="3">Crotonobetainyl-CoA:carnitine CoA-transferase CaiB</fullName>
    </submittedName>
</protein>
<dbReference type="STRING" id="1075417.SAMN05421823_107217"/>
<proteinExistence type="predicted"/>